<dbReference type="GO" id="GO:0006886">
    <property type="term" value="P:intracellular protein transport"/>
    <property type="evidence" value="ECO:0007669"/>
    <property type="project" value="TreeGrafter"/>
</dbReference>
<dbReference type="GO" id="GO:0019904">
    <property type="term" value="F:protein domain specific binding"/>
    <property type="evidence" value="ECO:0007669"/>
    <property type="project" value="InterPro"/>
</dbReference>
<evidence type="ECO:0000256" key="7">
    <source>
        <dbReference type="SAM" id="Phobius"/>
    </source>
</evidence>
<dbReference type="GO" id="GO:0034315">
    <property type="term" value="P:regulation of Arp2/3 complex-mediated actin nucleation"/>
    <property type="evidence" value="ECO:0007669"/>
    <property type="project" value="TreeGrafter"/>
</dbReference>
<keyword evidence="7" id="KW-0812">Transmembrane</keyword>
<keyword evidence="5 7" id="KW-0472">Membrane</keyword>
<dbReference type="InterPro" id="IPR030798">
    <property type="entry name" value="Arfaptin_fam"/>
</dbReference>
<evidence type="ECO:0000256" key="3">
    <source>
        <dbReference type="ARBA" id="ARBA00022553"/>
    </source>
</evidence>
<feature type="region of interest" description="Disordered" evidence="6">
    <location>
        <begin position="105"/>
        <end position="283"/>
    </location>
</feature>
<keyword evidence="7" id="KW-1133">Transmembrane helix</keyword>
<dbReference type="GO" id="GO:0070273">
    <property type="term" value="F:phosphatidylinositol-4-phosphate binding"/>
    <property type="evidence" value="ECO:0007669"/>
    <property type="project" value="UniProtKB-ARBA"/>
</dbReference>
<evidence type="ECO:0000256" key="6">
    <source>
        <dbReference type="SAM" id="MobiDB-lite"/>
    </source>
</evidence>
<dbReference type="InterPro" id="IPR027267">
    <property type="entry name" value="AH/BAR_dom_sf"/>
</dbReference>
<evidence type="ECO:0000313" key="10">
    <source>
        <dbReference type="Proteomes" id="UP000694557"/>
    </source>
</evidence>
<dbReference type="Ensembl" id="ENSOKIT00005046677.1">
    <property type="protein sequence ID" value="ENSOKIP00005044322.1"/>
    <property type="gene ID" value="ENSOKIG00005018642.1"/>
</dbReference>
<dbReference type="CDD" id="cd07660">
    <property type="entry name" value="BAR_Arfaptin"/>
    <property type="match status" value="1"/>
</dbReference>
<dbReference type="GO" id="GO:0000139">
    <property type="term" value="C:Golgi membrane"/>
    <property type="evidence" value="ECO:0007669"/>
    <property type="project" value="UniProtKB-SubCell"/>
</dbReference>
<evidence type="ECO:0000256" key="1">
    <source>
        <dbReference type="ARBA" id="ARBA00004394"/>
    </source>
</evidence>
<name>A0A8C7GIX3_ONCKI</name>
<evidence type="ECO:0000256" key="4">
    <source>
        <dbReference type="ARBA" id="ARBA00023034"/>
    </source>
</evidence>
<proteinExistence type="predicted"/>
<accession>A0A8C7GIX3</accession>
<evidence type="ECO:0000259" key="8">
    <source>
        <dbReference type="PROSITE" id="PS50870"/>
    </source>
</evidence>
<dbReference type="Proteomes" id="UP000694557">
    <property type="component" value="Unassembled WGS sequence"/>
</dbReference>
<feature type="compositionally biased region" description="Acidic residues" evidence="6">
    <location>
        <begin position="167"/>
        <end position="178"/>
    </location>
</feature>
<evidence type="ECO:0000256" key="2">
    <source>
        <dbReference type="ARBA" id="ARBA00004601"/>
    </source>
</evidence>
<feature type="compositionally biased region" description="Basic and acidic residues" evidence="6">
    <location>
        <begin position="234"/>
        <end position="259"/>
    </location>
</feature>
<feature type="domain" description="AH" evidence="8">
    <location>
        <begin position="403"/>
        <end position="603"/>
    </location>
</feature>
<feature type="compositionally biased region" description="Low complexity" evidence="6">
    <location>
        <begin position="314"/>
        <end position="334"/>
    </location>
</feature>
<feature type="compositionally biased region" description="Basic and acidic residues" evidence="6">
    <location>
        <begin position="157"/>
        <end position="166"/>
    </location>
</feature>
<dbReference type="GO" id="GO:0032588">
    <property type="term" value="C:trans-Golgi network membrane"/>
    <property type="evidence" value="ECO:0007669"/>
    <property type="project" value="UniProtKB-ARBA"/>
</dbReference>
<dbReference type="FunFam" id="1.20.1270.60:FF:000003">
    <property type="entry name" value="arfaptin-2 isoform X1"/>
    <property type="match status" value="1"/>
</dbReference>
<feature type="compositionally biased region" description="Polar residues" evidence="6">
    <location>
        <begin position="122"/>
        <end position="133"/>
    </location>
</feature>
<gene>
    <name evidence="9" type="primary">ARFIP1</name>
    <name evidence="9" type="synonym">arfip1</name>
</gene>
<reference evidence="9" key="2">
    <citation type="submission" date="2025-09" db="UniProtKB">
        <authorList>
            <consortium name="Ensembl"/>
        </authorList>
    </citation>
    <scope>IDENTIFICATION</scope>
</reference>
<sequence>MNNVMYLFLSYITTFQTFYLVMFHYVYPFGSVSMGNFYFECEPQIPSLFLLWVASHRPGTPETQWALNDILCCELQTGCIFFPNLGSGTLCTKKHREIKVRTKAAGMSEVSVEAESPAQDLQMDSSKEAQNTEDFQRESEEDAYSFDSTEYVLNNDEVPHGDRAENDSDVQNDNDNAENSDGAQNDDVQSDNENTQNSVNAEHDDDVPRTSGNAHSDNAGAKRENCHTVTTDNDTPKKNEDSHTHTKDSTMDEEVHRSPAAEISVTSNGDLEESHEDVFRDPSYGDLNLSESHIHSGSFASMTEGIIASGPYKVSASQPTSPVAPVAPSSAAASRLARPISDSQTEIQKGTMEGQPQSGPVVLADDLKNPAMEKLDLVRKWSINTYKCTRQILSEKLGRGSRTVDLELEGQIEVLRDNKRKYEHVVKLTQTLANQLTQMMQTQRQLGDAFADLGLKSPELHEEFGYNADTQKLLSKNGETLLGAINFFIANVNTLVDKTIEDTMINIKQYETARVEFDAYRTDLEELNLGPRDATTLPKIEYSQQQFQIHREKYEKMRNDVSIKLKFLEENKVKVLHNQLILFHNAIAAYYAGNQQQLDQTLKQFHIKLKMPGGDTPSWLEEH</sequence>
<reference evidence="9" key="1">
    <citation type="submission" date="2025-08" db="UniProtKB">
        <authorList>
            <consortium name="Ensembl"/>
        </authorList>
    </citation>
    <scope>IDENTIFICATION</scope>
</reference>
<dbReference type="Pfam" id="PF06456">
    <property type="entry name" value="Arfaptin"/>
    <property type="match status" value="1"/>
</dbReference>
<keyword evidence="3" id="KW-0597">Phosphoprotein</keyword>
<dbReference type="GO" id="GO:0005829">
    <property type="term" value="C:cytosol"/>
    <property type="evidence" value="ECO:0007669"/>
    <property type="project" value="UniProtKB-ARBA"/>
</dbReference>
<protein>
    <submittedName>
        <fullName evidence="9">ADP-ribosylation factor interacting protein 1 (arfaptin 1)</fullName>
    </submittedName>
</protein>
<feature type="compositionally biased region" description="Polar residues" evidence="6">
    <location>
        <begin position="179"/>
        <end position="200"/>
    </location>
</feature>
<dbReference type="AlphaFoldDB" id="A0A8C7GIX3"/>
<feature type="transmembrane region" description="Helical" evidence="7">
    <location>
        <begin position="7"/>
        <end position="27"/>
    </location>
</feature>
<dbReference type="PANTHER" id="PTHR12141">
    <property type="entry name" value="ARFAPTIN-RELATED"/>
    <property type="match status" value="1"/>
</dbReference>
<dbReference type="PANTHER" id="PTHR12141:SF4">
    <property type="entry name" value="ARFAPTIN-1"/>
    <property type="match status" value="1"/>
</dbReference>
<dbReference type="Gene3D" id="1.20.1270.60">
    <property type="entry name" value="Arfaptin homology (AH) domain/BAR domain"/>
    <property type="match status" value="1"/>
</dbReference>
<feature type="region of interest" description="Disordered" evidence="6">
    <location>
        <begin position="314"/>
        <end position="339"/>
    </location>
</feature>
<keyword evidence="10" id="KW-1185">Reference proteome</keyword>
<evidence type="ECO:0000256" key="5">
    <source>
        <dbReference type="ARBA" id="ARBA00023136"/>
    </source>
</evidence>
<dbReference type="SMART" id="SM01015">
    <property type="entry name" value="Arfaptin"/>
    <property type="match status" value="1"/>
</dbReference>
<dbReference type="InterPro" id="IPR010504">
    <property type="entry name" value="AH_dom"/>
</dbReference>
<comment type="subcellular location">
    <subcellularLocation>
        <location evidence="1">Golgi apparatus membrane</location>
    </subcellularLocation>
    <subcellularLocation>
        <location evidence="2">Golgi apparatus</location>
        <location evidence="2">trans-Golgi network</location>
    </subcellularLocation>
</comment>
<dbReference type="SUPFAM" id="SSF103657">
    <property type="entry name" value="BAR/IMD domain-like"/>
    <property type="match status" value="1"/>
</dbReference>
<evidence type="ECO:0000313" key="9">
    <source>
        <dbReference type="Ensembl" id="ENSOKIP00005044322.1"/>
    </source>
</evidence>
<dbReference type="PROSITE" id="PS50870">
    <property type="entry name" value="AH"/>
    <property type="match status" value="1"/>
</dbReference>
<keyword evidence="4" id="KW-0333">Golgi apparatus</keyword>
<dbReference type="GeneTree" id="ENSGT00950000183040"/>
<organism evidence="9 10">
    <name type="scientific">Oncorhynchus kisutch</name>
    <name type="common">Coho salmon</name>
    <name type="synonym">Salmo kisutch</name>
    <dbReference type="NCBI Taxonomy" id="8019"/>
    <lineage>
        <taxon>Eukaryota</taxon>
        <taxon>Metazoa</taxon>
        <taxon>Chordata</taxon>
        <taxon>Craniata</taxon>
        <taxon>Vertebrata</taxon>
        <taxon>Euteleostomi</taxon>
        <taxon>Actinopterygii</taxon>
        <taxon>Neopterygii</taxon>
        <taxon>Teleostei</taxon>
        <taxon>Protacanthopterygii</taxon>
        <taxon>Salmoniformes</taxon>
        <taxon>Salmonidae</taxon>
        <taxon>Salmoninae</taxon>
        <taxon>Oncorhynchus</taxon>
    </lineage>
</organism>